<feature type="compositionally biased region" description="Low complexity" evidence="1">
    <location>
        <begin position="375"/>
        <end position="387"/>
    </location>
</feature>
<evidence type="ECO:0000259" key="2">
    <source>
        <dbReference type="PROSITE" id="PS51397"/>
    </source>
</evidence>
<feature type="region of interest" description="Disordered" evidence="1">
    <location>
        <begin position="151"/>
        <end position="222"/>
    </location>
</feature>
<comment type="caution">
    <text evidence="3">The sequence shown here is derived from an EMBL/GenBank/DDBJ whole genome shotgun (WGS) entry which is preliminary data.</text>
</comment>
<feature type="region of interest" description="Disordered" evidence="1">
    <location>
        <begin position="373"/>
        <end position="426"/>
    </location>
</feature>
<protein>
    <recommendedName>
        <fullName evidence="2">WLM domain-containing protein</fullName>
    </recommendedName>
</protein>
<evidence type="ECO:0000313" key="3">
    <source>
        <dbReference type="EMBL" id="CAH0378151.1"/>
    </source>
</evidence>
<dbReference type="AlphaFoldDB" id="A0A8J2SWY1"/>
<dbReference type="Gene3D" id="3.30.2010.10">
    <property type="entry name" value="Metalloproteases ('zincins'), catalytic domain"/>
    <property type="match status" value="1"/>
</dbReference>
<dbReference type="GO" id="GO:0008237">
    <property type="term" value="F:metallopeptidase activity"/>
    <property type="evidence" value="ECO:0007669"/>
    <property type="project" value="TreeGrafter"/>
</dbReference>
<dbReference type="EMBL" id="CAKKNE010000005">
    <property type="protein sequence ID" value="CAH0378151.1"/>
    <property type="molecule type" value="Genomic_DNA"/>
</dbReference>
<dbReference type="PANTHER" id="PTHR46622">
    <property type="entry name" value="DNA-DEPENDENT METALLOPROTEASE WSS1"/>
    <property type="match status" value="1"/>
</dbReference>
<proteinExistence type="predicted"/>
<evidence type="ECO:0000313" key="4">
    <source>
        <dbReference type="Proteomes" id="UP000789595"/>
    </source>
</evidence>
<name>A0A8J2SWY1_9STRA</name>
<accession>A0A8J2SWY1</accession>
<dbReference type="PANTHER" id="PTHR46622:SF1">
    <property type="entry name" value="DNA-DEPENDENT METALLOPROTEASE WSS1"/>
    <property type="match status" value="1"/>
</dbReference>
<feature type="compositionally biased region" description="Pro residues" evidence="1">
    <location>
        <begin position="396"/>
        <end position="410"/>
    </location>
</feature>
<feature type="domain" description="WLM" evidence="2">
    <location>
        <begin position="3"/>
        <end position="215"/>
    </location>
</feature>
<feature type="compositionally biased region" description="Pro residues" evidence="1">
    <location>
        <begin position="294"/>
        <end position="306"/>
    </location>
</feature>
<dbReference type="Pfam" id="PF08325">
    <property type="entry name" value="WLM"/>
    <property type="match status" value="1"/>
</dbReference>
<evidence type="ECO:0000256" key="1">
    <source>
        <dbReference type="SAM" id="MobiDB-lite"/>
    </source>
</evidence>
<dbReference type="PROSITE" id="PS51397">
    <property type="entry name" value="WLM"/>
    <property type="match status" value="1"/>
</dbReference>
<dbReference type="InterPro" id="IPR013536">
    <property type="entry name" value="WLM_dom"/>
</dbReference>
<feature type="compositionally biased region" description="Gly residues" evidence="1">
    <location>
        <begin position="186"/>
        <end position="195"/>
    </location>
</feature>
<sequence>MAKRGTLDDNTVWKVEEIKKIPNSDEARKLLLRVKEHADNVLKARGWKVKRLIEICCCERKNMGTNLGVGGWCRGDGPGAAHTIALRLRRPRSHDFVSFEHCLKVMWHEMAHIVHGNHSAAFYQEMDDIARHYELIKSKGQLVGLDGFPIGGGRNADPQRHNPSRAEGRAAGLKAAEARAKKQRVMGGGRLGGGAAHRKLSPREAAARAAERRAQDARNGLGDAELEVAAGRGEKRKSGPGLVWDGTFRAVCPVCGPVCTDKVEHAEVISDSDDDDLAGPVDYSQESQEDEKPPAPAKPAARPRPAPTAQARRPPPPPADRRPAKRKAPPSPIDLTAEDSDGGSGPPAVAWTCARCTLVNSGGDVCNACAAPRNAGAQEEADAALARRLQEGQAPRPAPDSRPEPAPFDPCKPSLNGSSMARPAKK</sequence>
<dbReference type="Proteomes" id="UP000789595">
    <property type="component" value="Unassembled WGS sequence"/>
</dbReference>
<dbReference type="InterPro" id="IPR053000">
    <property type="entry name" value="WSS1-like_metalloprotease"/>
</dbReference>
<gene>
    <name evidence="3" type="ORF">PECAL_5P26710</name>
</gene>
<feature type="region of interest" description="Disordered" evidence="1">
    <location>
        <begin position="267"/>
        <end position="349"/>
    </location>
</feature>
<reference evidence="3" key="1">
    <citation type="submission" date="2021-11" db="EMBL/GenBank/DDBJ databases">
        <authorList>
            <consortium name="Genoscope - CEA"/>
            <person name="William W."/>
        </authorList>
    </citation>
    <scope>NUCLEOTIDE SEQUENCE</scope>
</reference>
<organism evidence="3 4">
    <name type="scientific">Pelagomonas calceolata</name>
    <dbReference type="NCBI Taxonomy" id="35677"/>
    <lineage>
        <taxon>Eukaryota</taxon>
        <taxon>Sar</taxon>
        <taxon>Stramenopiles</taxon>
        <taxon>Ochrophyta</taxon>
        <taxon>Pelagophyceae</taxon>
        <taxon>Pelagomonadales</taxon>
        <taxon>Pelagomonadaceae</taxon>
        <taxon>Pelagomonas</taxon>
    </lineage>
</organism>
<feature type="compositionally biased region" description="Basic and acidic residues" evidence="1">
    <location>
        <begin position="201"/>
        <end position="216"/>
    </location>
</feature>
<keyword evidence="4" id="KW-1185">Reference proteome</keyword>
<dbReference type="GO" id="GO:0005634">
    <property type="term" value="C:nucleus"/>
    <property type="evidence" value="ECO:0007669"/>
    <property type="project" value="TreeGrafter"/>
</dbReference>
<dbReference type="GO" id="GO:0006281">
    <property type="term" value="P:DNA repair"/>
    <property type="evidence" value="ECO:0007669"/>
    <property type="project" value="TreeGrafter"/>
</dbReference>
<feature type="compositionally biased region" description="Basic and acidic residues" evidence="1">
    <location>
        <begin position="157"/>
        <end position="168"/>
    </location>
</feature>
<dbReference type="OrthoDB" id="261960at2759"/>